<evidence type="ECO:0000256" key="2">
    <source>
        <dbReference type="ARBA" id="ARBA00007786"/>
    </source>
</evidence>
<dbReference type="GO" id="GO:0009505">
    <property type="term" value="C:plant-type cell wall"/>
    <property type="evidence" value="ECO:0000318"/>
    <property type="project" value="GO_Central"/>
</dbReference>
<keyword evidence="7" id="KW-0812">Transmembrane</keyword>
<feature type="transmembrane region" description="Helical" evidence="7">
    <location>
        <begin position="229"/>
        <end position="253"/>
    </location>
</feature>
<dbReference type="GO" id="GO:0030599">
    <property type="term" value="F:pectinesterase activity"/>
    <property type="evidence" value="ECO:0007669"/>
    <property type="project" value="UniProtKB-EC"/>
</dbReference>
<dbReference type="Gene3D" id="1.20.140.40">
    <property type="entry name" value="Invertase/pectin methylesterase inhibitor family protein"/>
    <property type="match status" value="2"/>
</dbReference>
<dbReference type="GO" id="GO:0009827">
    <property type="term" value="P:plant-type cell wall modification"/>
    <property type="evidence" value="ECO:0000318"/>
    <property type="project" value="GO_Central"/>
</dbReference>
<evidence type="ECO:0000256" key="3">
    <source>
        <dbReference type="ARBA" id="ARBA00013229"/>
    </source>
</evidence>
<comment type="similarity">
    <text evidence="2">In the C-terminal section; belongs to the pectinesterase family.</text>
</comment>
<keyword evidence="7" id="KW-1133">Transmembrane helix</keyword>
<gene>
    <name evidence="10" type="ORF">T459_10162</name>
</gene>
<evidence type="ECO:0000313" key="11">
    <source>
        <dbReference type="Proteomes" id="UP000222542"/>
    </source>
</evidence>
<keyword evidence="5" id="KW-1015">Disulfide bond</keyword>
<dbReference type="CDD" id="cd15798">
    <property type="entry name" value="PMEI-like_3"/>
    <property type="match status" value="1"/>
</dbReference>
<dbReference type="InterPro" id="IPR006501">
    <property type="entry name" value="Pectinesterase_inhib_dom"/>
</dbReference>
<evidence type="ECO:0000256" key="8">
    <source>
        <dbReference type="SAM" id="SignalP"/>
    </source>
</evidence>
<accession>A0A2G3A1H7</accession>
<dbReference type="EMBL" id="AYRZ02000003">
    <property type="protein sequence ID" value="PHT88056.1"/>
    <property type="molecule type" value="Genomic_DNA"/>
</dbReference>
<evidence type="ECO:0000256" key="4">
    <source>
        <dbReference type="ARBA" id="ARBA00022729"/>
    </source>
</evidence>
<keyword evidence="6" id="KW-0325">Glycoprotein</keyword>
<dbReference type="FunFam" id="1.20.140.40:FF:000010">
    <property type="entry name" value="Pectinesterase"/>
    <property type="match status" value="1"/>
</dbReference>
<dbReference type="AlphaFoldDB" id="A0A2G3A1H7"/>
<feature type="chain" id="PRO_5013740532" description="pectinesterase" evidence="8">
    <location>
        <begin position="19"/>
        <end position="610"/>
    </location>
</feature>
<evidence type="ECO:0000256" key="1">
    <source>
        <dbReference type="ARBA" id="ARBA00006027"/>
    </source>
</evidence>
<dbReference type="InterPro" id="IPR035513">
    <property type="entry name" value="Invertase/methylesterase_inhib"/>
</dbReference>
<reference evidence="10 11" key="2">
    <citation type="journal article" date="2017" name="Genome Biol.">
        <title>New reference genome sequences of hot pepper reveal the massive evolution of plant disease-resistance genes by retroduplication.</title>
        <authorList>
            <person name="Kim S."/>
            <person name="Park J."/>
            <person name="Yeom S.I."/>
            <person name="Kim Y.M."/>
            <person name="Seo E."/>
            <person name="Kim K.T."/>
            <person name="Kim M.S."/>
            <person name="Lee J.M."/>
            <person name="Cheong K."/>
            <person name="Shin H.S."/>
            <person name="Kim S.B."/>
            <person name="Han K."/>
            <person name="Lee J."/>
            <person name="Park M."/>
            <person name="Lee H.A."/>
            <person name="Lee H.Y."/>
            <person name="Lee Y."/>
            <person name="Oh S."/>
            <person name="Lee J.H."/>
            <person name="Choi E."/>
            <person name="Choi E."/>
            <person name="Lee S.E."/>
            <person name="Jeon J."/>
            <person name="Kim H."/>
            <person name="Choi G."/>
            <person name="Song H."/>
            <person name="Lee J."/>
            <person name="Lee S.C."/>
            <person name="Kwon J.K."/>
            <person name="Lee H.Y."/>
            <person name="Koo N."/>
            <person name="Hong Y."/>
            <person name="Kim R.W."/>
            <person name="Kang W.H."/>
            <person name="Huh J.H."/>
            <person name="Kang B.C."/>
            <person name="Yang T.J."/>
            <person name="Lee Y.H."/>
            <person name="Bennetzen J.L."/>
            <person name="Choi D."/>
        </authorList>
    </citation>
    <scope>NUCLEOTIDE SEQUENCE [LARGE SCALE GENOMIC DNA]</scope>
    <source>
        <strain evidence="11">cv. CM334</strain>
    </source>
</reference>
<dbReference type="InterPro" id="IPR051955">
    <property type="entry name" value="PME_Inhibitor"/>
</dbReference>
<reference evidence="10 11" key="1">
    <citation type="journal article" date="2014" name="Nat. Genet.">
        <title>Genome sequence of the hot pepper provides insights into the evolution of pungency in Capsicum species.</title>
        <authorList>
            <person name="Kim S."/>
            <person name="Park M."/>
            <person name="Yeom S.I."/>
            <person name="Kim Y.M."/>
            <person name="Lee J.M."/>
            <person name="Lee H.A."/>
            <person name="Seo E."/>
            <person name="Choi J."/>
            <person name="Cheong K."/>
            <person name="Kim K.T."/>
            <person name="Jung K."/>
            <person name="Lee G.W."/>
            <person name="Oh S.K."/>
            <person name="Bae C."/>
            <person name="Kim S.B."/>
            <person name="Lee H.Y."/>
            <person name="Kim S.Y."/>
            <person name="Kim M.S."/>
            <person name="Kang B.C."/>
            <person name="Jo Y.D."/>
            <person name="Yang H.B."/>
            <person name="Jeong H.J."/>
            <person name="Kang W.H."/>
            <person name="Kwon J.K."/>
            <person name="Shin C."/>
            <person name="Lim J.Y."/>
            <person name="Park J.H."/>
            <person name="Huh J.H."/>
            <person name="Kim J.S."/>
            <person name="Kim B.D."/>
            <person name="Cohen O."/>
            <person name="Paran I."/>
            <person name="Suh M.C."/>
            <person name="Lee S.B."/>
            <person name="Kim Y.K."/>
            <person name="Shin Y."/>
            <person name="Noh S.J."/>
            <person name="Park J."/>
            <person name="Seo Y.S."/>
            <person name="Kwon S.Y."/>
            <person name="Kim H.A."/>
            <person name="Park J.M."/>
            <person name="Kim H.J."/>
            <person name="Choi S.B."/>
            <person name="Bosland P.W."/>
            <person name="Reeves G."/>
            <person name="Jo S.H."/>
            <person name="Lee B.W."/>
            <person name="Cho H.T."/>
            <person name="Choi H.S."/>
            <person name="Lee M.S."/>
            <person name="Yu Y."/>
            <person name="Do Choi Y."/>
            <person name="Park B.S."/>
            <person name="van Deynze A."/>
            <person name="Ashrafi H."/>
            <person name="Hill T."/>
            <person name="Kim W.T."/>
            <person name="Pai H.S."/>
            <person name="Ahn H.K."/>
            <person name="Yeam I."/>
            <person name="Giovannoni J.J."/>
            <person name="Rose J.K."/>
            <person name="Sorensen I."/>
            <person name="Lee S.J."/>
            <person name="Kim R.W."/>
            <person name="Choi I.Y."/>
            <person name="Choi B.S."/>
            <person name="Lim J.S."/>
            <person name="Lee Y.H."/>
            <person name="Choi D."/>
        </authorList>
    </citation>
    <scope>NUCLEOTIDE SEQUENCE [LARGE SCALE GENOMIC DNA]</scope>
    <source>
        <strain evidence="11">cv. CM334</strain>
    </source>
</reference>
<feature type="signal peptide" evidence="8">
    <location>
        <begin position="1"/>
        <end position="18"/>
    </location>
</feature>
<keyword evidence="7" id="KW-0472">Membrane</keyword>
<protein>
    <recommendedName>
        <fullName evidence="3">pectinesterase</fullName>
        <ecNumber evidence="3">3.1.1.11</ecNumber>
    </recommendedName>
</protein>
<evidence type="ECO:0000256" key="5">
    <source>
        <dbReference type="ARBA" id="ARBA00023157"/>
    </source>
</evidence>
<evidence type="ECO:0000259" key="9">
    <source>
        <dbReference type="SMART" id="SM00856"/>
    </source>
</evidence>
<dbReference type="PANTHER" id="PTHR31080">
    <property type="entry name" value="PECTINESTERASE INHIBITOR-LIKE"/>
    <property type="match status" value="1"/>
</dbReference>
<dbReference type="SUPFAM" id="SSF101148">
    <property type="entry name" value="Plant invertase/pectin methylesterase inhibitor"/>
    <property type="match status" value="3"/>
</dbReference>
<keyword evidence="4 8" id="KW-0732">Signal</keyword>
<dbReference type="PANTHER" id="PTHR31080:SF303">
    <property type="entry name" value="PECTINESTERASE 1-LIKE"/>
    <property type="match status" value="1"/>
</dbReference>
<organism evidence="10 11">
    <name type="scientific">Capsicum annuum</name>
    <name type="common">Capsicum pepper</name>
    <dbReference type="NCBI Taxonomy" id="4072"/>
    <lineage>
        <taxon>Eukaryota</taxon>
        <taxon>Viridiplantae</taxon>
        <taxon>Streptophyta</taxon>
        <taxon>Embryophyta</taxon>
        <taxon>Tracheophyta</taxon>
        <taxon>Spermatophyta</taxon>
        <taxon>Magnoliopsida</taxon>
        <taxon>eudicotyledons</taxon>
        <taxon>Gunneridae</taxon>
        <taxon>Pentapetalae</taxon>
        <taxon>asterids</taxon>
        <taxon>lamiids</taxon>
        <taxon>Solanales</taxon>
        <taxon>Solanaceae</taxon>
        <taxon>Solanoideae</taxon>
        <taxon>Capsiceae</taxon>
        <taxon>Capsicum</taxon>
    </lineage>
</organism>
<evidence type="ECO:0000256" key="7">
    <source>
        <dbReference type="SAM" id="Phobius"/>
    </source>
</evidence>
<dbReference type="GO" id="GO:0004857">
    <property type="term" value="F:enzyme inhibitor activity"/>
    <property type="evidence" value="ECO:0000318"/>
    <property type="project" value="GO_Central"/>
</dbReference>
<proteinExistence type="inferred from homology"/>
<sequence>MISLLTLFTLIIASIIYSSIILKQETESKSLSFNPIAAITSVCDLVSEDSYSCFDSIASFYYAQTPSLDKISPFRIIIFSLYASRIELENVAASLQNAMSGVHVNPKSVGVLRNCQGMIEFSLKQINEAEMSLGVDPDEKIWGVNEVVWDLQRWVGEAMGKVQTCVDLSKGIPENVRVEIREKSIVALQNLRNSKGILQNVDEIFGLFYPRIGSALGSLVWEFEYGLTVWLFCFGYLLLIFLFCAIISVLTMIKRDYDSELPANNPEKAIHSICMPTAYYDTCFKYLSNHLFRNHKFGSSKITSSQISSISLHTAIDELQKITRTLKSYQPTSSRCNYIYFNSSLSQLNSYLAIDEEKNSTAIISMRAEMIDWLYNERFNITGCLNWLAYEKGLETENANNCLSILENMNNISEMLDPSINSVFDFDAFRRSGRSIVDLLFSDRDFVVTEHPESCFNSISSIKNLTDPKPDPEKYLHLSLQATFRELTNVSSLPKALISKLNDPGTVSALKDCISLFDDALSQLNESAALMNVGPGESALTVIKVKDMQTWISAAMTDQDTCLEGLDEMGSPLLGEVKARVQNAKEYMSNTLAILSNMPSLLQKFGITMH</sequence>
<name>A0A2G3A1H7_CAPAN</name>
<comment type="similarity">
    <text evidence="1">In the N-terminal section; belongs to the PMEI family.</text>
</comment>
<comment type="caution">
    <text evidence="10">The sequence shown here is derived from an EMBL/GenBank/DDBJ whole genome shotgun (WGS) entry which is preliminary data.</text>
</comment>
<dbReference type="SMART" id="SM00856">
    <property type="entry name" value="PMEI"/>
    <property type="match status" value="2"/>
</dbReference>
<dbReference type="Proteomes" id="UP000222542">
    <property type="component" value="Unassembled WGS sequence"/>
</dbReference>
<feature type="domain" description="Pectinesterase inhibitor" evidence="9">
    <location>
        <begin position="34"/>
        <end position="197"/>
    </location>
</feature>
<dbReference type="NCBIfam" id="TIGR01614">
    <property type="entry name" value="PME_inhib"/>
    <property type="match status" value="1"/>
</dbReference>
<keyword evidence="11" id="KW-1185">Reference proteome</keyword>
<feature type="domain" description="Pectinesterase inhibitor" evidence="9">
    <location>
        <begin position="442"/>
        <end position="594"/>
    </location>
</feature>
<dbReference type="Pfam" id="PF04043">
    <property type="entry name" value="PMEI"/>
    <property type="match status" value="2"/>
</dbReference>
<dbReference type="EC" id="3.1.1.11" evidence="3"/>
<evidence type="ECO:0000256" key="6">
    <source>
        <dbReference type="ARBA" id="ARBA00023180"/>
    </source>
</evidence>
<evidence type="ECO:0000313" key="10">
    <source>
        <dbReference type="EMBL" id="PHT88056.1"/>
    </source>
</evidence>
<dbReference type="Gramene" id="PHT88056">
    <property type="protein sequence ID" value="PHT88056"/>
    <property type="gene ID" value="T459_10162"/>
</dbReference>